<keyword evidence="9 13" id="KW-0227">DNA damage</keyword>
<comment type="catalytic activity">
    <reaction evidence="12 13">
        <text>DNA(n) + a 2'-deoxyribonucleoside 5'-triphosphate = DNA(n+1) + diphosphate</text>
        <dbReference type="Rhea" id="RHEA:22508"/>
        <dbReference type="Rhea" id="RHEA-COMP:17339"/>
        <dbReference type="Rhea" id="RHEA-COMP:17340"/>
        <dbReference type="ChEBI" id="CHEBI:33019"/>
        <dbReference type="ChEBI" id="CHEBI:61560"/>
        <dbReference type="ChEBI" id="CHEBI:173112"/>
        <dbReference type="EC" id="2.7.7.7"/>
    </reaction>
</comment>
<dbReference type="CDD" id="cd04485">
    <property type="entry name" value="DnaE_OBF"/>
    <property type="match status" value="1"/>
</dbReference>
<dbReference type="Proteomes" id="UP001174908">
    <property type="component" value="Unassembled WGS sequence"/>
</dbReference>
<dbReference type="NCBIfam" id="TIGR00594">
    <property type="entry name" value="polc"/>
    <property type="match status" value="1"/>
</dbReference>
<evidence type="ECO:0000256" key="13">
    <source>
        <dbReference type="HAMAP-Rule" id="MF_01902"/>
    </source>
</evidence>
<dbReference type="RefSeq" id="WP_286661047.1">
    <property type="nucleotide sequence ID" value="NZ_JASZYV010000003.1"/>
</dbReference>
<keyword evidence="6 13" id="KW-0808">Transferase</keyword>
<evidence type="ECO:0000256" key="11">
    <source>
        <dbReference type="ARBA" id="ARBA00023204"/>
    </source>
</evidence>
<keyword evidence="7 13" id="KW-0548">Nucleotidyltransferase</keyword>
<evidence type="ECO:0000256" key="9">
    <source>
        <dbReference type="ARBA" id="ARBA00022763"/>
    </source>
</evidence>
<evidence type="ECO:0000256" key="2">
    <source>
        <dbReference type="ARBA" id="ARBA00007391"/>
    </source>
</evidence>
<evidence type="ECO:0000256" key="4">
    <source>
        <dbReference type="ARBA" id="ARBA00017273"/>
    </source>
</evidence>
<evidence type="ECO:0000256" key="1">
    <source>
        <dbReference type="ARBA" id="ARBA00004496"/>
    </source>
</evidence>
<dbReference type="InterPro" id="IPR040982">
    <property type="entry name" value="DNA_pol3_finger"/>
</dbReference>
<dbReference type="InterPro" id="IPR004013">
    <property type="entry name" value="PHP_dom"/>
</dbReference>
<comment type="function">
    <text evidence="13">DNA polymerase involved in damage-induced mutagenesis and translesion synthesis (TLS). It is not the major replicative DNA polymerase.</text>
</comment>
<keyword evidence="11 13" id="KW-0234">DNA repair</keyword>
<evidence type="ECO:0000256" key="8">
    <source>
        <dbReference type="ARBA" id="ARBA00022705"/>
    </source>
</evidence>
<dbReference type="Pfam" id="PF07733">
    <property type="entry name" value="DNA_pol3_alpha"/>
    <property type="match status" value="1"/>
</dbReference>
<dbReference type="SUPFAM" id="SSF89550">
    <property type="entry name" value="PHP domain-like"/>
    <property type="match status" value="1"/>
</dbReference>
<dbReference type="InterPro" id="IPR003141">
    <property type="entry name" value="Pol/His_phosphatase_N"/>
</dbReference>
<name>A0ABT7NDA5_9BURK</name>
<comment type="caution">
    <text evidence="16">The sequence shown here is derived from an EMBL/GenBank/DDBJ whole genome shotgun (WGS) entry which is preliminary data.</text>
</comment>
<organism evidence="16 17">
    <name type="scientific">Variovorax dokdonensis</name>
    <dbReference type="NCBI Taxonomy" id="344883"/>
    <lineage>
        <taxon>Bacteria</taxon>
        <taxon>Pseudomonadati</taxon>
        <taxon>Pseudomonadota</taxon>
        <taxon>Betaproteobacteria</taxon>
        <taxon>Burkholderiales</taxon>
        <taxon>Comamonadaceae</taxon>
        <taxon>Variovorax</taxon>
    </lineage>
</organism>
<proteinExistence type="inferred from homology"/>
<dbReference type="InterPro" id="IPR023073">
    <property type="entry name" value="DnaE2"/>
</dbReference>
<dbReference type="InterPro" id="IPR004365">
    <property type="entry name" value="NA-bd_OB_tRNA"/>
</dbReference>
<evidence type="ECO:0000256" key="14">
    <source>
        <dbReference type="SAM" id="MobiDB-lite"/>
    </source>
</evidence>
<accession>A0ABT7NDA5</accession>
<dbReference type="NCBIfam" id="NF004225">
    <property type="entry name" value="PRK05672.1"/>
    <property type="match status" value="1"/>
</dbReference>
<evidence type="ECO:0000256" key="12">
    <source>
        <dbReference type="ARBA" id="ARBA00049244"/>
    </source>
</evidence>
<comment type="subcellular location">
    <subcellularLocation>
        <location evidence="1 13">Cytoplasm</location>
    </subcellularLocation>
</comment>
<dbReference type="EC" id="2.7.7.7" evidence="3 13"/>
<evidence type="ECO:0000259" key="15">
    <source>
        <dbReference type="SMART" id="SM00481"/>
    </source>
</evidence>
<feature type="region of interest" description="Disordered" evidence="14">
    <location>
        <begin position="858"/>
        <end position="880"/>
    </location>
</feature>
<dbReference type="InterPro" id="IPR029460">
    <property type="entry name" value="DNAPol_HHH"/>
</dbReference>
<gene>
    <name evidence="13" type="primary">dnaE2</name>
    <name evidence="16" type="ORF">QTH91_15760</name>
</gene>
<feature type="domain" description="Polymerase/histidinol phosphatase N-terminal" evidence="15">
    <location>
        <begin position="42"/>
        <end position="130"/>
    </location>
</feature>
<reference evidence="16" key="1">
    <citation type="submission" date="2023-06" db="EMBL/GenBank/DDBJ databases">
        <authorList>
            <person name="Jiang Y."/>
            <person name="Liu Q."/>
        </authorList>
    </citation>
    <scope>NUCLEOTIDE SEQUENCE</scope>
    <source>
        <strain evidence="16">CGMCC 1.12089</strain>
    </source>
</reference>
<dbReference type="EMBL" id="JASZYV010000003">
    <property type="protein sequence ID" value="MDM0045944.1"/>
    <property type="molecule type" value="Genomic_DNA"/>
</dbReference>
<keyword evidence="5 13" id="KW-0963">Cytoplasm</keyword>
<evidence type="ECO:0000256" key="5">
    <source>
        <dbReference type="ARBA" id="ARBA00022490"/>
    </source>
</evidence>
<feature type="region of interest" description="Disordered" evidence="14">
    <location>
        <begin position="1"/>
        <end position="31"/>
    </location>
</feature>
<protein>
    <recommendedName>
        <fullName evidence="4 13">Error-prone DNA polymerase</fullName>
        <ecNumber evidence="3 13">2.7.7.7</ecNumber>
    </recommendedName>
</protein>
<dbReference type="CDD" id="cd07434">
    <property type="entry name" value="PHP_PolIIIA_DnaE2"/>
    <property type="match status" value="1"/>
</dbReference>
<dbReference type="Pfam" id="PF14579">
    <property type="entry name" value="HHH_6"/>
    <property type="match status" value="1"/>
</dbReference>
<dbReference type="Gene3D" id="2.40.50.140">
    <property type="entry name" value="Nucleic acid-binding proteins"/>
    <property type="match status" value="1"/>
</dbReference>
<evidence type="ECO:0000313" key="17">
    <source>
        <dbReference type="Proteomes" id="UP001174908"/>
    </source>
</evidence>
<evidence type="ECO:0000313" key="16">
    <source>
        <dbReference type="EMBL" id="MDM0045944.1"/>
    </source>
</evidence>
<keyword evidence="8 13" id="KW-0235">DNA replication</keyword>
<sequence length="1122" mass="124979">MPELSDKQLRARRSARAKVLQLPPRPTAASQREPVRLLPDYAELHCITNFSFQRGASHPEELVQRAYGLGYTALAITDECSVAGVVRAHVGLREHLETLDEHDLEHPGQAPQPRNDAFRLLPGSEFDFGHGRLVVLPHDLEGWARLCEFISAARMNADKGHYRVDWLRSDLASLAHCEVLYAPRRVPGAELDLPALCGHLERAAGLFGAHLWLAVALPNEFDDDLWLAHLQAAGAAAGVPLVASGDVHMHLRSRKPLQDAITAVRQGKPVHECGFALQGNAERHLRQRMRLAALYPPQLLANTLVVAGRCRFGLEEIRAHYQYPLENVGNGETPTQTLARKTWAGARKRYPNGIPPKVKDKVEHELALIAELGYEMFFLTVEDIVRFANEQNILCQGRGSSANSAVCYCLGITAINPETGNLLFERFMSRERREPPDIDVDFEHQRREEVIQYIYAKYGRERAAIAAVVIRYRSRSALRDMGRALGVDERLVDEFAKDHYWFSDDVVDERLEEAQARCGVREAPFKLAQWIELTRAIRGFPRHLSQHVGGFVLTQGRLTRLVPVENAAMPDRSIIQWEKDDLEAMGMLKVDVLALGMLSAIRRALDLRARWRGVPMGMHQIAQGDAAVYDMICEADTIGVFQIESRAQMSMLPRLKPRCYEDLVIEVAIVRPGPIQGGMVHPYLKNREKLRAGETLPEPYPALRPALGRTLGVPIFQEQVMQIAMIAAAFTADQADRLRRSMAAWKRKAGIEKFYEPLVQGMIERGYAPDFAEGIFKQILGFGEYGFPESHAASFALLVYVSAWIKLHEPACFLAALLDSQPMGFYSPSQLVQDARRHGIEVRAVDVCVSELDCTLEPRAPNAPPVPQHEPRLAGRQGDANQPAVRLGLRRVASLSEEGARRIVLARDQAPFADAEDLALRAGLDAGDMAALAAADALMSLAGHRRQQVWEATAQRRAPALLKGVPIHEAPLALPAASEGEEIVGDYASLGFTLRRHPLALLRPRLERMRLASAAQLRELPNGRTVRACGIVMGRQRPQTANNTMFVTLEDETGNVNVIVWQDVAEAWREPLLKARLLAVQGTWQRDHGTGGEVRHVLATGFKDLTPLLGRLAEQSRSRDFH</sequence>
<dbReference type="GO" id="GO:0003887">
    <property type="term" value="F:DNA-directed DNA polymerase activity"/>
    <property type="evidence" value="ECO:0007669"/>
    <property type="project" value="UniProtKB-EC"/>
</dbReference>
<dbReference type="InterPro" id="IPR011708">
    <property type="entry name" value="DNA_pol3_alpha_NTPase_dom"/>
</dbReference>
<dbReference type="PANTHER" id="PTHR32294:SF4">
    <property type="entry name" value="ERROR-PRONE DNA POLYMERASE"/>
    <property type="match status" value="1"/>
</dbReference>
<dbReference type="HAMAP" id="MF_01902">
    <property type="entry name" value="DNApol_error_prone"/>
    <property type="match status" value="1"/>
</dbReference>
<dbReference type="InterPro" id="IPR016195">
    <property type="entry name" value="Pol/histidinol_Pase-like"/>
</dbReference>
<evidence type="ECO:0000256" key="3">
    <source>
        <dbReference type="ARBA" id="ARBA00012417"/>
    </source>
</evidence>
<dbReference type="PANTHER" id="PTHR32294">
    <property type="entry name" value="DNA POLYMERASE III SUBUNIT ALPHA"/>
    <property type="match status" value="1"/>
</dbReference>
<dbReference type="Pfam" id="PF01336">
    <property type="entry name" value="tRNA_anti-codon"/>
    <property type="match status" value="1"/>
</dbReference>
<dbReference type="SMART" id="SM00481">
    <property type="entry name" value="POLIIIAc"/>
    <property type="match status" value="1"/>
</dbReference>
<evidence type="ECO:0000256" key="7">
    <source>
        <dbReference type="ARBA" id="ARBA00022695"/>
    </source>
</evidence>
<dbReference type="Pfam" id="PF02811">
    <property type="entry name" value="PHP"/>
    <property type="match status" value="1"/>
</dbReference>
<dbReference type="Gene3D" id="3.20.20.140">
    <property type="entry name" value="Metal-dependent hydrolases"/>
    <property type="match status" value="1"/>
</dbReference>
<keyword evidence="10 13" id="KW-0239">DNA-directed DNA polymerase</keyword>
<dbReference type="InterPro" id="IPR004805">
    <property type="entry name" value="DnaE2/DnaE/PolC"/>
</dbReference>
<evidence type="ECO:0000256" key="10">
    <source>
        <dbReference type="ARBA" id="ARBA00022932"/>
    </source>
</evidence>
<dbReference type="InterPro" id="IPR012340">
    <property type="entry name" value="NA-bd_OB-fold"/>
</dbReference>
<keyword evidence="17" id="KW-1185">Reference proteome</keyword>
<evidence type="ECO:0000256" key="6">
    <source>
        <dbReference type="ARBA" id="ARBA00022679"/>
    </source>
</evidence>
<comment type="similarity">
    <text evidence="2 13">Belongs to the DNA polymerase type-C family. DnaE2 subfamily.</text>
</comment>
<dbReference type="Pfam" id="PF17657">
    <property type="entry name" value="DNA_pol3_finger"/>
    <property type="match status" value="1"/>
</dbReference>